<dbReference type="InterPro" id="IPR033562">
    <property type="entry name" value="PLPL"/>
</dbReference>
<keyword evidence="2" id="KW-1185">Reference proteome</keyword>
<name>A0A2V0NTY4_9CHLO</name>
<dbReference type="AlphaFoldDB" id="A0A2V0NTY4"/>
<reference evidence="1 2" key="1">
    <citation type="journal article" date="2018" name="Sci. Rep.">
        <title>Raphidocelis subcapitata (=Pseudokirchneriella subcapitata) provides an insight into genome evolution and environmental adaptations in the Sphaeropleales.</title>
        <authorList>
            <person name="Suzuki S."/>
            <person name="Yamaguchi H."/>
            <person name="Nakajima N."/>
            <person name="Kawachi M."/>
        </authorList>
    </citation>
    <scope>NUCLEOTIDE SEQUENCE [LARGE SCALE GENOMIC DNA]</scope>
    <source>
        <strain evidence="1 2">NIES-35</strain>
    </source>
</reference>
<dbReference type="PANTHER" id="PTHR12406">
    <property type="entry name" value="CALCIUM-INDEPENDENT PHOSPHOLIPASE A2 IPLA2 -RELATED"/>
    <property type="match status" value="1"/>
</dbReference>
<dbReference type="PANTHER" id="PTHR12406:SF7">
    <property type="entry name" value="PATATIN-LIKE PHOSPHOLIPASE DOMAIN-CONTAINING PROTEIN 4"/>
    <property type="match status" value="1"/>
</dbReference>
<protein>
    <recommendedName>
        <fullName evidence="3">PNPLA domain-containing protein</fullName>
    </recommendedName>
</protein>
<dbReference type="EMBL" id="BDRX01000022">
    <property type="protein sequence ID" value="GBF91101.1"/>
    <property type="molecule type" value="Genomic_DNA"/>
</dbReference>
<organism evidence="1 2">
    <name type="scientific">Raphidocelis subcapitata</name>
    <dbReference type="NCBI Taxonomy" id="307507"/>
    <lineage>
        <taxon>Eukaryota</taxon>
        <taxon>Viridiplantae</taxon>
        <taxon>Chlorophyta</taxon>
        <taxon>core chlorophytes</taxon>
        <taxon>Chlorophyceae</taxon>
        <taxon>CS clade</taxon>
        <taxon>Sphaeropleales</taxon>
        <taxon>Selenastraceae</taxon>
        <taxon>Raphidocelis</taxon>
    </lineage>
</organism>
<dbReference type="Proteomes" id="UP000247498">
    <property type="component" value="Unassembled WGS sequence"/>
</dbReference>
<gene>
    <name evidence="1" type="ORF">Rsub_04770</name>
</gene>
<evidence type="ECO:0000313" key="2">
    <source>
        <dbReference type="Proteomes" id="UP000247498"/>
    </source>
</evidence>
<sequence>MASPFAALAAIAAPPPTAPLAPLFANTTSLQAAVARGSFGVGYGGCGFLLFYYIGVSKVLQQLGVIKPGSTKIAATSAGMLTAGVDLGFVSHEKFLRLGKDLATGCSKQNSCAGSLDAAVVRAVQLLLPPDAAKIANGTAFFTHATPDDATGVPLAGFVSSYASNDDLADTIRSGAWIPVWSGPSMTRPFRGGRAMDGGFARQYPCPEGVSYCLTVAVVPPIDWVDLTARLLAEPESLKAIAGATGSTLGTEPKKFVDNVLLPLRGLNLTTEEVIGGVVAYLRGVSPSKEVSIWPGKYAKLPCSAWEWIVKVLMPPSAEEVDSIVALGAADATGWAREQGLLPALPAPVPAAPSSSPRRAAA</sequence>
<evidence type="ECO:0008006" key="3">
    <source>
        <dbReference type="Google" id="ProtNLM"/>
    </source>
</evidence>
<dbReference type="GO" id="GO:0016020">
    <property type="term" value="C:membrane"/>
    <property type="evidence" value="ECO:0007669"/>
    <property type="project" value="TreeGrafter"/>
</dbReference>
<dbReference type="GO" id="GO:0055088">
    <property type="term" value="P:lipid homeostasis"/>
    <property type="evidence" value="ECO:0007669"/>
    <property type="project" value="TreeGrafter"/>
</dbReference>
<dbReference type="GO" id="GO:0004806">
    <property type="term" value="F:triacylglycerol lipase activity"/>
    <property type="evidence" value="ECO:0007669"/>
    <property type="project" value="TreeGrafter"/>
</dbReference>
<dbReference type="InParanoid" id="A0A2V0NTY4"/>
<dbReference type="GO" id="GO:0005811">
    <property type="term" value="C:lipid droplet"/>
    <property type="evidence" value="ECO:0007669"/>
    <property type="project" value="TreeGrafter"/>
</dbReference>
<dbReference type="GO" id="GO:0005737">
    <property type="term" value="C:cytoplasm"/>
    <property type="evidence" value="ECO:0007669"/>
    <property type="project" value="TreeGrafter"/>
</dbReference>
<proteinExistence type="predicted"/>
<accession>A0A2V0NTY4</accession>
<comment type="caution">
    <text evidence="1">The sequence shown here is derived from an EMBL/GenBank/DDBJ whole genome shotgun (WGS) entry which is preliminary data.</text>
</comment>
<dbReference type="GO" id="GO:0019433">
    <property type="term" value="P:triglyceride catabolic process"/>
    <property type="evidence" value="ECO:0007669"/>
    <property type="project" value="TreeGrafter"/>
</dbReference>
<evidence type="ECO:0000313" key="1">
    <source>
        <dbReference type="EMBL" id="GBF91101.1"/>
    </source>
</evidence>
<dbReference type="OrthoDB" id="197155at2759"/>